<keyword evidence="6 11" id="KW-0418">Kinase</keyword>
<evidence type="ECO:0000256" key="8">
    <source>
        <dbReference type="ARBA" id="ARBA00023012"/>
    </source>
</evidence>
<feature type="domain" description="Histidine kinase" evidence="10">
    <location>
        <begin position="322"/>
        <end position="533"/>
    </location>
</feature>
<evidence type="ECO:0000313" key="11">
    <source>
        <dbReference type="EMBL" id="MBA9088219.1"/>
    </source>
</evidence>
<evidence type="ECO:0000256" key="4">
    <source>
        <dbReference type="ARBA" id="ARBA00022679"/>
    </source>
</evidence>
<keyword evidence="9" id="KW-0812">Transmembrane</keyword>
<evidence type="ECO:0000256" key="7">
    <source>
        <dbReference type="ARBA" id="ARBA00022840"/>
    </source>
</evidence>
<dbReference type="Gene3D" id="3.30.565.10">
    <property type="entry name" value="Histidine kinase-like ATPase, C-terminal domain"/>
    <property type="match status" value="1"/>
</dbReference>
<dbReference type="PANTHER" id="PTHR43065">
    <property type="entry name" value="SENSOR HISTIDINE KINASE"/>
    <property type="match status" value="1"/>
</dbReference>
<keyword evidence="4" id="KW-0808">Transferase</keyword>
<keyword evidence="3" id="KW-0597">Phosphoprotein</keyword>
<dbReference type="Proteomes" id="UP000567067">
    <property type="component" value="Unassembled WGS sequence"/>
</dbReference>
<keyword evidence="12" id="KW-1185">Reference proteome</keyword>
<keyword evidence="8" id="KW-0902">Two-component regulatory system</keyword>
<feature type="transmembrane region" description="Helical" evidence="9">
    <location>
        <begin position="111"/>
        <end position="135"/>
    </location>
</feature>
<dbReference type="SUPFAM" id="SSF55874">
    <property type="entry name" value="ATPase domain of HSP90 chaperone/DNA topoisomerase II/histidine kinase"/>
    <property type="match status" value="1"/>
</dbReference>
<dbReference type="CDD" id="cd00075">
    <property type="entry name" value="HATPase"/>
    <property type="match status" value="1"/>
</dbReference>
<gene>
    <name evidence="11" type="ORF">FHR92_004715</name>
</gene>
<dbReference type="InterPro" id="IPR005467">
    <property type="entry name" value="His_kinase_dom"/>
</dbReference>
<dbReference type="GO" id="GO:0000160">
    <property type="term" value="P:phosphorelay signal transduction system"/>
    <property type="evidence" value="ECO:0007669"/>
    <property type="project" value="UniProtKB-KW"/>
</dbReference>
<feature type="transmembrane region" description="Helical" evidence="9">
    <location>
        <begin position="188"/>
        <end position="213"/>
    </location>
</feature>
<comment type="catalytic activity">
    <reaction evidence="1">
        <text>ATP + protein L-histidine = ADP + protein N-phospho-L-histidine.</text>
        <dbReference type="EC" id="2.7.13.3"/>
    </reaction>
</comment>
<dbReference type="Pfam" id="PF02518">
    <property type="entry name" value="HATPase_c"/>
    <property type="match status" value="1"/>
</dbReference>
<evidence type="ECO:0000256" key="5">
    <source>
        <dbReference type="ARBA" id="ARBA00022741"/>
    </source>
</evidence>
<feature type="transmembrane region" description="Helical" evidence="9">
    <location>
        <begin position="225"/>
        <end position="242"/>
    </location>
</feature>
<sequence>MAWLYETSTFTDQHKLNKIYFIYGEGMASMFIFLVFILFITISIFFLTQQKYTKATLFMLLMGCSYLIVMSCIMIYMSKDAYYYNSLEHYFSIKHSLQNQLMFLPVSRVNLIRLLNLFTMMFIYTGLCSAIYFAFHVQFRRKFILLVALAVPCIIQVIVYDPAVYAHLYFKLYPDYVSSQSFISAYETLHSVTFVLNTLYIAAGSILLIYALYNAPKVRQIRSNIIMILISYISVQITYYYMNYWAPDVLIKVSKAAHFISFKPLNLVGNPSIYNLLPYIAGSCLLVSLYSIYKYTRIQNSIKNQESVISKNIDSALSTSRVFSHYIKNELLAIMAQTEFIESMCEGSPEVLEEVRVIEQRCRKVYDRLDTVHQKTLKSKIELEPVVLNELLDKLLKDMQVELKQIQIQYVPLNKGLVIMADPYYFSQAVENIIANTVDALEYVPEKSRKMSIEIILKNKWVELVISDNGVGIPGENIKHIFQPFYSSKPTATNWGMGLSICHTIITTHGGKINAESKLGEGSSFHIIMPLLSIAEN</sequence>
<dbReference type="InterPro" id="IPR036890">
    <property type="entry name" value="HATPase_C_sf"/>
</dbReference>
<evidence type="ECO:0000256" key="9">
    <source>
        <dbReference type="SAM" id="Phobius"/>
    </source>
</evidence>
<keyword evidence="9" id="KW-1133">Transmembrane helix</keyword>
<dbReference type="InterPro" id="IPR004358">
    <property type="entry name" value="Sig_transdc_His_kin-like_C"/>
</dbReference>
<name>A0A7W3XU41_9BACL</name>
<feature type="transmembrane region" description="Helical" evidence="9">
    <location>
        <begin position="273"/>
        <end position="293"/>
    </location>
</feature>
<dbReference type="PRINTS" id="PR00344">
    <property type="entry name" value="BCTRLSENSOR"/>
</dbReference>
<dbReference type="PROSITE" id="PS50109">
    <property type="entry name" value="HIS_KIN"/>
    <property type="match status" value="1"/>
</dbReference>
<dbReference type="SMART" id="SM00387">
    <property type="entry name" value="HATPase_c"/>
    <property type="match status" value="1"/>
</dbReference>
<keyword evidence="7" id="KW-0067">ATP-binding</keyword>
<reference evidence="11 12" key="1">
    <citation type="submission" date="2020-08" db="EMBL/GenBank/DDBJ databases">
        <title>Genomic Encyclopedia of Type Strains, Phase III (KMG-III): the genomes of soil and plant-associated and newly described type strains.</title>
        <authorList>
            <person name="Whitman W."/>
        </authorList>
    </citation>
    <scope>NUCLEOTIDE SEQUENCE [LARGE SCALE GENOMIC DNA]</scope>
    <source>
        <strain evidence="11 12">CECT 8693</strain>
    </source>
</reference>
<evidence type="ECO:0000313" key="12">
    <source>
        <dbReference type="Proteomes" id="UP000567067"/>
    </source>
</evidence>
<keyword evidence="9" id="KW-0472">Membrane</keyword>
<comment type="caution">
    <text evidence="11">The sequence shown here is derived from an EMBL/GenBank/DDBJ whole genome shotgun (WGS) entry which is preliminary data.</text>
</comment>
<dbReference type="RefSeq" id="WP_182539668.1">
    <property type="nucleotide sequence ID" value="NZ_JACJIP010000044.1"/>
</dbReference>
<evidence type="ECO:0000256" key="6">
    <source>
        <dbReference type="ARBA" id="ARBA00022777"/>
    </source>
</evidence>
<dbReference type="GO" id="GO:0005524">
    <property type="term" value="F:ATP binding"/>
    <property type="evidence" value="ECO:0007669"/>
    <property type="project" value="UniProtKB-KW"/>
</dbReference>
<keyword evidence="5" id="KW-0547">Nucleotide-binding</keyword>
<evidence type="ECO:0000256" key="3">
    <source>
        <dbReference type="ARBA" id="ARBA00022553"/>
    </source>
</evidence>
<feature type="transmembrane region" description="Helical" evidence="9">
    <location>
        <begin position="20"/>
        <end position="48"/>
    </location>
</feature>
<feature type="transmembrane region" description="Helical" evidence="9">
    <location>
        <begin position="55"/>
        <end position="77"/>
    </location>
</feature>
<dbReference type="GO" id="GO:0004673">
    <property type="term" value="F:protein histidine kinase activity"/>
    <property type="evidence" value="ECO:0007669"/>
    <property type="project" value="UniProtKB-EC"/>
</dbReference>
<evidence type="ECO:0000256" key="2">
    <source>
        <dbReference type="ARBA" id="ARBA00012438"/>
    </source>
</evidence>
<feature type="transmembrane region" description="Helical" evidence="9">
    <location>
        <begin position="144"/>
        <end position="168"/>
    </location>
</feature>
<dbReference type="AlphaFoldDB" id="A0A7W3XU41"/>
<evidence type="ECO:0000256" key="1">
    <source>
        <dbReference type="ARBA" id="ARBA00000085"/>
    </source>
</evidence>
<protein>
    <recommendedName>
        <fullName evidence="2">histidine kinase</fullName>
        <ecNumber evidence="2">2.7.13.3</ecNumber>
    </recommendedName>
</protein>
<dbReference type="EC" id="2.7.13.3" evidence="2"/>
<evidence type="ECO:0000259" key="10">
    <source>
        <dbReference type="PROSITE" id="PS50109"/>
    </source>
</evidence>
<dbReference type="PANTHER" id="PTHR43065:SF10">
    <property type="entry name" value="PEROXIDE STRESS-ACTIVATED HISTIDINE KINASE MAK3"/>
    <property type="match status" value="1"/>
</dbReference>
<organism evidence="11 12">
    <name type="scientific">Fontibacillus solani</name>
    <dbReference type="NCBI Taxonomy" id="1572857"/>
    <lineage>
        <taxon>Bacteria</taxon>
        <taxon>Bacillati</taxon>
        <taxon>Bacillota</taxon>
        <taxon>Bacilli</taxon>
        <taxon>Bacillales</taxon>
        <taxon>Paenibacillaceae</taxon>
        <taxon>Fontibacillus</taxon>
    </lineage>
</organism>
<accession>A0A7W3XU41</accession>
<dbReference type="EMBL" id="JACJIP010000044">
    <property type="protein sequence ID" value="MBA9088219.1"/>
    <property type="molecule type" value="Genomic_DNA"/>
</dbReference>
<proteinExistence type="predicted"/>
<dbReference type="InterPro" id="IPR003594">
    <property type="entry name" value="HATPase_dom"/>
</dbReference>